<dbReference type="Proteomes" id="UP000218505">
    <property type="component" value="Chromosome"/>
</dbReference>
<accession>A0A290Z6J4</accession>
<gene>
    <name evidence="6" type="ORF">CNX65_15845</name>
</gene>
<evidence type="ECO:0000313" key="6">
    <source>
        <dbReference type="EMBL" id="ATE54583.1"/>
    </source>
</evidence>
<dbReference type="GO" id="GO:0016705">
    <property type="term" value="F:oxidoreductase activity, acting on paired donors, with incorporation or reduction of molecular oxygen"/>
    <property type="evidence" value="ECO:0007669"/>
    <property type="project" value="InterPro"/>
</dbReference>
<dbReference type="GO" id="GO:0020037">
    <property type="term" value="F:heme binding"/>
    <property type="evidence" value="ECO:0007669"/>
    <property type="project" value="InterPro"/>
</dbReference>
<name>A0A290Z6J4_9PSEU</name>
<feature type="region of interest" description="Disordered" evidence="5">
    <location>
        <begin position="1"/>
        <end position="22"/>
    </location>
</feature>
<dbReference type="GO" id="GO:0004497">
    <property type="term" value="F:monooxygenase activity"/>
    <property type="evidence" value="ECO:0007669"/>
    <property type="project" value="UniProtKB-KW"/>
</dbReference>
<evidence type="ECO:0000256" key="5">
    <source>
        <dbReference type="SAM" id="MobiDB-lite"/>
    </source>
</evidence>
<evidence type="ECO:0000256" key="3">
    <source>
        <dbReference type="PIRSR" id="PIRSR602401-1"/>
    </source>
</evidence>
<evidence type="ECO:0000256" key="2">
    <source>
        <dbReference type="ARBA" id="ARBA00010617"/>
    </source>
</evidence>
<comment type="similarity">
    <text evidence="2 4">Belongs to the cytochrome P450 family.</text>
</comment>
<dbReference type="PANTHER" id="PTHR24305:SF166">
    <property type="entry name" value="CYTOCHROME P450 12A4, MITOCHONDRIAL-RELATED"/>
    <property type="match status" value="1"/>
</dbReference>
<dbReference type="InterPro" id="IPR017972">
    <property type="entry name" value="Cyt_P450_CS"/>
</dbReference>
<keyword evidence="3 4" id="KW-0349">Heme</keyword>
<dbReference type="Gene3D" id="1.10.630.10">
    <property type="entry name" value="Cytochrome P450"/>
    <property type="match status" value="1"/>
</dbReference>
<organism evidence="6 7">
    <name type="scientific">Actinosynnema pretiosum</name>
    <dbReference type="NCBI Taxonomy" id="42197"/>
    <lineage>
        <taxon>Bacteria</taxon>
        <taxon>Bacillati</taxon>
        <taxon>Actinomycetota</taxon>
        <taxon>Actinomycetes</taxon>
        <taxon>Pseudonocardiales</taxon>
        <taxon>Pseudonocardiaceae</taxon>
        <taxon>Actinosynnema</taxon>
    </lineage>
</organism>
<dbReference type="PANTHER" id="PTHR24305">
    <property type="entry name" value="CYTOCHROME P450"/>
    <property type="match status" value="1"/>
</dbReference>
<dbReference type="InterPro" id="IPR001128">
    <property type="entry name" value="Cyt_P450"/>
</dbReference>
<dbReference type="KEGG" id="apre:CNX65_15845"/>
<dbReference type="InterPro" id="IPR036396">
    <property type="entry name" value="Cyt_P450_sf"/>
</dbReference>
<proteinExistence type="inferred from homology"/>
<dbReference type="PRINTS" id="PR00463">
    <property type="entry name" value="EP450I"/>
</dbReference>
<sequence>MTMTGIDAHAPRGAPPPGPRLPWPVQTALYTRRDRWARRLRAKYGDVVALDIWPWRAVVFLYDPAHVQAMTGSPPSRFHGGEGNLPLKPVMGEHSLLSVDGDEHRRARALLSPLFTKPAVRGYRDAVRELAEHEIATWPVGSPFPSYPRVRRLALRVISRVVLGADDDPRLTRLRELFDVLPAVDIPVLLGLPSPVLRRWGRWRRAALTLARLDALVHAITADRRADPRLAERTDLLSRLLVAAGPGALSPQELRDHVVTLVIAGYETTASTLAWALHELARHPAAARAAALAAASGDTDHLEAVVKETLRRHPPISELPWTLTEDVELAGYRLPRGATLMPVIGVVHNDPAHHRDPSAFRPERFLEQGAVPAHTWMPFGNGVRRCVGANLAVLEAVEVLRVLLARHALTADRRRPERPASRLVTSAPARGARIVLTPTGGGAR</sequence>
<evidence type="ECO:0000256" key="4">
    <source>
        <dbReference type="RuleBase" id="RU000461"/>
    </source>
</evidence>
<evidence type="ECO:0000256" key="1">
    <source>
        <dbReference type="ARBA" id="ARBA00001971"/>
    </source>
</evidence>
<feature type="binding site" description="axial binding residue" evidence="3">
    <location>
        <position position="386"/>
    </location>
    <ligand>
        <name>heme</name>
        <dbReference type="ChEBI" id="CHEBI:30413"/>
    </ligand>
    <ligandPart>
        <name>Fe</name>
        <dbReference type="ChEBI" id="CHEBI:18248"/>
    </ligandPart>
</feature>
<dbReference type="AlphaFoldDB" id="A0A290Z6J4"/>
<dbReference type="GO" id="GO:0005506">
    <property type="term" value="F:iron ion binding"/>
    <property type="evidence" value="ECO:0007669"/>
    <property type="project" value="InterPro"/>
</dbReference>
<dbReference type="CDD" id="cd11053">
    <property type="entry name" value="CYP110-like"/>
    <property type="match status" value="1"/>
</dbReference>
<dbReference type="Pfam" id="PF00067">
    <property type="entry name" value="p450"/>
    <property type="match status" value="1"/>
</dbReference>
<protein>
    <submittedName>
        <fullName evidence="6">Cytochrome P450</fullName>
    </submittedName>
</protein>
<dbReference type="PRINTS" id="PR00385">
    <property type="entry name" value="P450"/>
</dbReference>
<evidence type="ECO:0000313" key="7">
    <source>
        <dbReference type="Proteomes" id="UP000218505"/>
    </source>
</evidence>
<keyword evidence="3 4" id="KW-0408">Iron</keyword>
<comment type="cofactor">
    <cofactor evidence="1 3">
        <name>heme</name>
        <dbReference type="ChEBI" id="CHEBI:30413"/>
    </cofactor>
</comment>
<keyword evidence="4" id="KW-0503">Monooxygenase</keyword>
<keyword evidence="3 4" id="KW-0479">Metal-binding</keyword>
<dbReference type="PROSITE" id="PS00086">
    <property type="entry name" value="CYTOCHROME_P450"/>
    <property type="match status" value="1"/>
</dbReference>
<dbReference type="EMBL" id="CP023445">
    <property type="protein sequence ID" value="ATE54583.1"/>
    <property type="molecule type" value="Genomic_DNA"/>
</dbReference>
<dbReference type="RefSeq" id="WP_096493870.1">
    <property type="nucleotide sequence ID" value="NZ_CP023445.1"/>
</dbReference>
<reference evidence="6" key="1">
    <citation type="submission" date="2017-09" db="EMBL/GenBank/DDBJ databases">
        <title>Complete Genome Sequence of ansamitocin-producing Bacterium Actinosynnema pretiosum X47.</title>
        <authorList>
            <person name="Cao G."/>
            <person name="Zong G."/>
            <person name="Zhong C."/>
            <person name="Fu J."/>
        </authorList>
    </citation>
    <scope>NUCLEOTIDE SEQUENCE [LARGE SCALE GENOMIC DNA]</scope>
    <source>
        <strain evidence="6">X47</strain>
    </source>
</reference>
<dbReference type="InterPro" id="IPR002401">
    <property type="entry name" value="Cyt_P450_E_grp-I"/>
</dbReference>
<keyword evidence="4" id="KW-0560">Oxidoreductase</keyword>
<keyword evidence="7" id="KW-1185">Reference proteome</keyword>
<dbReference type="InterPro" id="IPR050121">
    <property type="entry name" value="Cytochrome_P450_monoxygenase"/>
</dbReference>
<feature type="compositionally biased region" description="Pro residues" evidence="5">
    <location>
        <begin position="13"/>
        <end position="22"/>
    </location>
</feature>
<dbReference type="SUPFAM" id="SSF48264">
    <property type="entry name" value="Cytochrome P450"/>
    <property type="match status" value="1"/>
</dbReference>